<keyword evidence="1" id="KW-0863">Zinc-finger</keyword>
<dbReference type="PANTHER" id="PTHR47258:SF1">
    <property type="entry name" value="E3 UBIQUITIN-PROTEIN LIGASE XERICO-RELATED"/>
    <property type="match status" value="1"/>
</dbReference>
<dbReference type="CDD" id="cd16448">
    <property type="entry name" value="RING-H2"/>
    <property type="match status" value="1"/>
</dbReference>
<feature type="domain" description="RING-type" evidence="2">
    <location>
        <begin position="67"/>
        <end position="109"/>
    </location>
</feature>
<dbReference type="PROSITE" id="PS50089">
    <property type="entry name" value="ZF_RING_2"/>
    <property type="match status" value="1"/>
</dbReference>
<name>A0AAW2RMJ2_9LAMI</name>
<evidence type="ECO:0000313" key="3">
    <source>
        <dbReference type="EMBL" id="KAL0380701.1"/>
    </source>
</evidence>
<reference evidence="3" key="1">
    <citation type="submission" date="2020-06" db="EMBL/GenBank/DDBJ databases">
        <authorList>
            <person name="Li T."/>
            <person name="Hu X."/>
            <person name="Zhang T."/>
            <person name="Song X."/>
            <person name="Zhang H."/>
            <person name="Dai N."/>
            <person name="Sheng W."/>
            <person name="Hou X."/>
            <person name="Wei L."/>
        </authorList>
    </citation>
    <scope>NUCLEOTIDE SEQUENCE</scope>
    <source>
        <strain evidence="3">G01</strain>
        <tissue evidence="3">Leaf</tissue>
    </source>
</reference>
<dbReference type="SUPFAM" id="SSF57850">
    <property type="entry name" value="RING/U-box"/>
    <property type="match status" value="1"/>
</dbReference>
<gene>
    <name evidence="3" type="ORF">Sangu_0134400</name>
</gene>
<dbReference type="GO" id="GO:0008270">
    <property type="term" value="F:zinc ion binding"/>
    <property type="evidence" value="ECO:0007669"/>
    <property type="project" value="UniProtKB-KW"/>
</dbReference>
<dbReference type="InterPro" id="IPR044249">
    <property type="entry name" value="XERICO-like"/>
</dbReference>
<proteinExistence type="predicted"/>
<evidence type="ECO:0000259" key="2">
    <source>
        <dbReference type="PROSITE" id="PS50089"/>
    </source>
</evidence>
<dbReference type="EMBL" id="JACGWK010000001">
    <property type="protein sequence ID" value="KAL0380701.1"/>
    <property type="molecule type" value="Genomic_DNA"/>
</dbReference>
<dbReference type="SMART" id="SM00184">
    <property type="entry name" value="RING"/>
    <property type="match status" value="1"/>
</dbReference>
<comment type="caution">
    <text evidence="3">The sequence shown here is derived from an EMBL/GenBank/DDBJ whole genome shotgun (WGS) entry which is preliminary data.</text>
</comment>
<protein>
    <submittedName>
        <fullName evidence="3">E3 ubiquitin-protein ligase XERICO</fullName>
    </submittedName>
</protein>
<accession>A0AAW2RMJ2</accession>
<keyword evidence="1" id="KW-0862">Zinc</keyword>
<dbReference type="Gene3D" id="3.30.40.10">
    <property type="entry name" value="Zinc/RING finger domain, C3HC4 (zinc finger)"/>
    <property type="match status" value="1"/>
</dbReference>
<dbReference type="PANTHER" id="PTHR47258">
    <property type="match status" value="1"/>
</dbReference>
<keyword evidence="1" id="KW-0479">Metal-binding</keyword>
<organism evidence="3">
    <name type="scientific">Sesamum angustifolium</name>
    <dbReference type="NCBI Taxonomy" id="2727405"/>
    <lineage>
        <taxon>Eukaryota</taxon>
        <taxon>Viridiplantae</taxon>
        <taxon>Streptophyta</taxon>
        <taxon>Embryophyta</taxon>
        <taxon>Tracheophyta</taxon>
        <taxon>Spermatophyta</taxon>
        <taxon>Magnoliopsida</taxon>
        <taxon>eudicotyledons</taxon>
        <taxon>Gunneridae</taxon>
        <taxon>Pentapetalae</taxon>
        <taxon>asterids</taxon>
        <taxon>lamiids</taxon>
        <taxon>Lamiales</taxon>
        <taxon>Pedaliaceae</taxon>
        <taxon>Sesamum</taxon>
    </lineage>
</organism>
<dbReference type="Pfam" id="PF13639">
    <property type="entry name" value="zf-RING_2"/>
    <property type="match status" value="1"/>
</dbReference>
<evidence type="ECO:0000256" key="1">
    <source>
        <dbReference type="PROSITE-ProRule" id="PRU00175"/>
    </source>
</evidence>
<dbReference type="InterPro" id="IPR013083">
    <property type="entry name" value="Znf_RING/FYVE/PHD"/>
</dbReference>
<dbReference type="AlphaFoldDB" id="A0AAW2RMJ2"/>
<sequence>MLPKFPKPLIILNKIILIFSDMKWAWDFLLHQSFCHSSSAPNTIVPNVEPYAGVTRRSTCKTGSDECTVCLCSIGEGEEIRELKCGHVFHRACFDRWIGYGHWTCPLCRHHLRFGADHQFHQQVLVFNFADVSERSSSETWWLR</sequence>
<reference evidence="3" key="2">
    <citation type="journal article" date="2024" name="Plant">
        <title>Genomic evolution and insights into agronomic trait innovations of Sesamum species.</title>
        <authorList>
            <person name="Miao H."/>
            <person name="Wang L."/>
            <person name="Qu L."/>
            <person name="Liu H."/>
            <person name="Sun Y."/>
            <person name="Le M."/>
            <person name="Wang Q."/>
            <person name="Wei S."/>
            <person name="Zheng Y."/>
            <person name="Lin W."/>
            <person name="Duan Y."/>
            <person name="Cao H."/>
            <person name="Xiong S."/>
            <person name="Wang X."/>
            <person name="Wei L."/>
            <person name="Li C."/>
            <person name="Ma Q."/>
            <person name="Ju M."/>
            <person name="Zhao R."/>
            <person name="Li G."/>
            <person name="Mu C."/>
            <person name="Tian Q."/>
            <person name="Mei H."/>
            <person name="Zhang T."/>
            <person name="Gao T."/>
            <person name="Zhang H."/>
        </authorList>
    </citation>
    <scope>NUCLEOTIDE SEQUENCE</scope>
    <source>
        <strain evidence="3">G01</strain>
    </source>
</reference>
<dbReference type="InterPro" id="IPR001841">
    <property type="entry name" value="Znf_RING"/>
</dbReference>